<name>A0A1Y1I4M5_KLENI</name>
<comment type="similarity">
    <text evidence="1">In the C-terminal section; belongs to the peptidase M41 family.</text>
</comment>
<dbReference type="InterPro" id="IPR027417">
    <property type="entry name" value="P-loop_NTPase"/>
</dbReference>
<dbReference type="FunFam" id="3.40.50.300:FF:002568">
    <property type="entry name" value="Cell division protein (FtsH)"/>
    <property type="match status" value="1"/>
</dbReference>
<dbReference type="SMART" id="SM00382">
    <property type="entry name" value="AAA"/>
    <property type="match status" value="1"/>
</dbReference>
<dbReference type="InterPro" id="IPR003593">
    <property type="entry name" value="AAA+_ATPase"/>
</dbReference>
<organism evidence="6 7">
    <name type="scientific">Klebsormidium nitens</name>
    <name type="common">Green alga</name>
    <name type="synonym">Ulothrix nitens</name>
    <dbReference type="NCBI Taxonomy" id="105231"/>
    <lineage>
        <taxon>Eukaryota</taxon>
        <taxon>Viridiplantae</taxon>
        <taxon>Streptophyta</taxon>
        <taxon>Klebsormidiophyceae</taxon>
        <taxon>Klebsormidiales</taxon>
        <taxon>Klebsormidiaceae</taxon>
        <taxon>Klebsormidium</taxon>
    </lineage>
</organism>
<dbReference type="GO" id="GO:0004176">
    <property type="term" value="F:ATP-dependent peptidase activity"/>
    <property type="evidence" value="ECO:0000318"/>
    <property type="project" value="GO_Central"/>
</dbReference>
<feature type="domain" description="AAA+ ATPase" evidence="5">
    <location>
        <begin position="350"/>
        <end position="499"/>
    </location>
</feature>
<evidence type="ECO:0000313" key="7">
    <source>
        <dbReference type="Proteomes" id="UP000054558"/>
    </source>
</evidence>
<keyword evidence="7" id="KW-1185">Reference proteome</keyword>
<dbReference type="Gene3D" id="1.10.8.60">
    <property type="match status" value="1"/>
</dbReference>
<dbReference type="GO" id="GO:0004222">
    <property type="term" value="F:metalloendopeptidase activity"/>
    <property type="evidence" value="ECO:0007669"/>
    <property type="project" value="InterPro"/>
</dbReference>
<evidence type="ECO:0000259" key="5">
    <source>
        <dbReference type="SMART" id="SM00382"/>
    </source>
</evidence>
<comment type="similarity">
    <text evidence="2">In the N-terminal section; belongs to the AAA ATPase family.</text>
</comment>
<keyword evidence="4" id="KW-0378">Hydrolase</keyword>
<sequence length="870" mass="97607">MEAAVCRTGSWGQCPRGTAACRPVRSGHHQQPRTATHHWAAPSLRHPPSRACHSCPPLANSAALIFGAAQRHLSRAPATSAPGQRPREAVRAAVSEAEADYKVFMRELTRKEGQIERPDGLVRAEGGPKVVDIMAMSDPSFGPALPEEQVPDPLAMPHPTLFQLLRDARDGKVAEFVFQKQEPDYQVVRMKDGSYVSCHLVPWFMGSVQALKDFNFEQQIRKRNVTCTVREEKVFDFTDQEKKTAWEETWLPIQGLLSAFGSIAFLTFFLAWCYRARVGENRAEVEKEALESSPEYFLRLGRSRQDARKETISDIKFKDVQGISEIVDELAEIVQYLKSPGQFDGVGARPPHGVLLYGPPGTGKTLIAKALAGEAGVPFYSMGGSEFSESHIGVGAARVRDLFLRAKAEAPAIIFIDELDGLGAARQRGGRGGGGVEGSISSGTQEREMTLNQLLTQLDGFDASEGIIFIGATNRIDKLDSALMRPGRLDRKINVRPADTDGRAQILRMHASYKKFDWDNIDIDFYARALPGASGADLANLLNEAAIMAVRRNGTQIELFDMNKALDRMIAGIKRGVIPNAAPYKRQIAIHELGTAMYPMILKANKCLLIDEVNRVSLEHRGNDLSRTIMERENVTDKAHERKPKLMQRMRLFLAGRAAEEVFYGRDVTEYKPMDLMDATALARKIIVQWAMEDRIPVGAEPSAFVRQNQFKNQNPYVGPSRDFENGLYNDFQLGYDHPRSQWTKDDLDRRTVEMVNKARLEVYRVLKGYKGALYQASEALLEREELNKYEIEAIIAANPPDQPWEELTAGEPYELWDRDWQNSPYLIKYGAFDLTSDLVPEYVRPLPKLPPNEQRLLDETREETSIMTQ</sequence>
<evidence type="ECO:0000256" key="4">
    <source>
        <dbReference type="ARBA" id="ARBA00022801"/>
    </source>
</evidence>
<dbReference type="STRING" id="105231.A0A1Y1I4M5"/>
<dbReference type="InterPro" id="IPR037219">
    <property type="entry name" value="Peptidase_M41-like"/>
</dbReference>
<dbReference type="AlphaFoldDB" id="A0A1Y1I4M5"/>
<evidence type="ECO:0000313" key="6">
    <source>
        <dbReference type="EMBL" id="GAQ84912.1"/>
    </source>
</evidence>
<proteinExistence type="inferred from homology"/>
<dbReference type="Pfam" id="PF00004">
    <property type="entry name" value="AAA"/>
    <property type="match status" value="1"/>
</dbReference>
<dbReference type="GO" id="GO:0045037">
    <property type="term" value="P:protein import into chloroplast stroma"/>
    <property type="evidence" value="ECO:0000318"/>
    <property type="project" value="GO_Central"/>
</dbReference>
<evidence type="ECO:0000256" key="3">
    <source>
        <dbReference type="ARBA" id="ARBA00022670"/>
    </source>
</evidence>
<dbReference type="Gene3D" id="3.40.50.300">
    <property type="entry name" value="P-loop containing nucleotide triphosphate hydrolases"/>
    <property type="match status" value="1"/>
</dbReference>
<gene>
    <name evidence="6" type="ORF">KFL_002120060</name>
</gene>
<dbReference type="Gene3D" id="1.20.58.760">
    <property type="entry name" value="Peptidase M41"/>
    <property type="match status" value="1"/>
</dbReference>
<dbReference type="PANTHER" id="PTHR23076:SF111">
    <property type="entry name" value="INACTIVE ATP-DEPENDENT ZINC METALLOPROTEASE FTSHI 1, CHLOROPLASTIC-RELATED"/>
    <property type="match status" value="1"/>
</dbReference>
<dbReference type="Pfam" id="PF01434">
    <property type="entry name" value="Peptidase_M41"/>
    <property type="match status" value="1"/>
</dbReference>
<dbReference type="SUPFAM" id="SSF52540">
    <property type="entry name" value="P-loop containing nucleoside triphosphate hydrolases"/>
    <property type="match status" value="1"/>
</dbReference>
<evidence type="ECO:0000256" key="2">
    <source>
        <dbReference type="ARBA" id="ARBA00010550"/>
    </source>
</evidence>
<dbReference type="EMBL" id="DF237161">
    <property type="protein sequence ID" value="GAQ84912.1"/>
    <property type="molecule type" value="Genomic_DNA"/>
</dbReference>
<evidence type="ECO:0000256" key="1">
    <source>
        <dbReference type="ARBA" id="ARBA00010044"/>
    </source>
</evidence>
<keyword evidence="6" id="KW-0482">Metalloprotease</keyword>
<dbReference type="GO" id="GO:0009507">
    <property type="term" value="C:chloroplast"/>
    <property type="evidence" value="ECO:0000318"/>
    <property type="project" value="GO_Central"/>
</dbReference>
<dbReference type="PANTHER" id="PTHR23076">
    <property type="entry name" value="METALLOPROTEASE M41 FTSH"/>
    <property type="match status" value="1"/>
</dbReference>
<dbReference type="Pfam" id="PF17862">
    <property type="entry name" value="AAA_lid_3"/>
    <property type="match status" value="1"/>
</dbReference>
<dbReference type="InterPro" id="IPR003959">
    <property type="entry name" value="ATPase_AAA_core"/>
</dbReference>
<dbReference type="SUPFAM" id="SSF140990">
    <property type="entry name" value="FtsH protease domain-like"/>
    <property type="match status" value="1"/>
</dbReference>
<dbReference type="OrthoDB" id="2016698at2759"/>
<dbReference type="GO" id="GO:0005524">
    <property type="term" value="F:ATP binding"/>
    <property type="evidence" value="ECO:0007669"/>
    <property type="project" value="InterPro"/>
</dbReference>
<dbReference type="GO" id="GO:0016887">
    <property type="term" value="F:ATP hydrolysis activity"/>
    <property type="evidence" value="ECO:0007669"/>
    <property type="project" value="InterPro"/>
</dbReference>
<reference evidence="6 7" key="1">
    <citation type="journal article" date="2014" name="Nat. Commun.">
        <title>Klebsormidium flaccidum genome reveals primary factors for plant terrestrial adaptation.</title>
        <authorList>
            <person name="Hori K."/>
            <person name="Maruyama F."/>
            <person name="Fujisawa T."/>
            <person name="Togashi T."/>
            <person name="Yamamoto N."/>
            <person name="Seo M."/>
            <person name="Sato S."/>
            <person name="Yamada T."/>
            <person name="Mori H."/>
            <person name="Tajima N."/>
            <person name="Moriyama T."/>
            <person name="Ikeuchi M."/>
            <person name="Watanabe M."/>
            <person name="Wada H."/>
            <person name="Kobayashi K."/>
            <person name="Saito M."/>
            <person name="Masuda T."/>
            <person name="Sasaki-Sekimoto Y."/>
            <person name="Mashiguchi K."/>
            <person name="Awai K."/>
            <person name="Shimojima M."/>
            <person name="Masuda S."/>
            <person name="Iwai M."/>
            <person name="Nobusawa T."/>
            <person name="Narise T."/>
            <person name="Kondo S."/>
            <person name="Saito H."/>
            <person name="Sato R."/>
            <person name="Murakawa M."/>
            <person name="Ihara Y."/>
            <person name="Oshima-Yamada Y."/>
            <person name="Ohtaka K."/>
            <person name="Satoh M."/>
            <person name="Sonobe K."/>
            <person name="Ishii M."/>
            <person name="Ohtani R."/>
            <person name="Kanamori-Sato M."/>
            <person name="Honoki R."/>
            <person name="Miyazaki D."/>
            <person name="Mochizuki H."/>
            <person name="Umetsu J."/>
            <person name="Higashi K."/>
            <person name="Shibata D."/>
            <person name="Kamiya Y."/>
            <person name="Sato N."/>
            <person name="Nakamura Y."/>
            <person name="Tabata S."/>
            <person name="Ida S."/>
            <person name="Kurokawa K."/>
            <person name="Ohta H."/>
        </authorList>
    </citation>
    <scope>NUCLEOTIDE SEQUENCE [LARGE SCALE GENOMIC DNA]</scope>
    <source>
        <strain evidence="6 7">NIES-2285</strain>
    </source>
</reference>
<dbReference type="GO" id="GO:0006508">
    <property type="term" value="P:proteolysis"/>
    <property type="evidence" value="ECO:0000318"/>
    <property type="project" value="GO_Central"/>
</dbReference>
<dbReference type="InterPro" id="IPR000642">
    <property type="entry name" value="Peptidase_M41"/>
</dbReference>
<dbReference type="InterPro" id="IPR041569">
    <property type="entry name" value="AAA_lid_3"/>
</dbReference>
<accession>A0A1Y1I4M5</accession>
<dbReference type="Proteomes" id="UP000054558">
    <property type="component" value="Unassembled WGS sequence"/>
</dbReference>
<keyword evidence="3 6" id="KW-0645">Protease</keyword>
<protein>
    <submittedName>
        <fullName evidence="6">ATP-dependent metalloprotease FtsH</fullName>
    </submittedName>
</protein>